<comment type="caution">
    <text evidence="2">The sequence shown here is derived from an EMBL/GenBank/DDBJ whole genome shotgun (WGS) entry which is preliminary data.</text>
</comment>
<evidence type="ECO:0000256" key="1">
    <source>
        <dbReference type="SAM" id="MobiDB-lite"/>
    </source>
</evidence>
<proteinExistence type="predicted"/>
<feature type="region of interest" description="Disordered" evidence="1">
    <location>
        <begin position="90"/>
        <end position="117"/>
    </location>
</feature>
<dbReference type="EMBL" id="JAYMYS010000081">
    <property type="protein sequence ID" value="KAK7374997.1"/>
    <property type="molecule type" value="Genomic_DNA"/>
</dbReference>
<sequence length="457" mass="49606">MIGRADIEGSKSNVAMNAWLPQASYPCGNFSDTSSFKFRRTKGSIGHAFTVRIRTGNQNQTSFYPFVPHEISVLVELILGHLRYLLTDVPPQPNSPPDNVFRPDQPTEAGLGSRKRGSAPLPIHGIIGFPLSVPVLSRLFDARGRDPEGPVPNPSPDRHATTRSRRGSSSSSPPTADGFGTGTPVPSPQSQSFSRGYGSILPTSLAYIVPSTRGCSPWRPDAVMSTTGRGRHSVLQIFKGRRGRTGHHATCGALPAAGPYLRLSRFQAATSRFRNFNPIPFRSTRSQRYQTGFPRPLGSTNPCASAVHMEPFPLRPSKFSFEYLLLPPRSAPTAAPPGLAPWVLQRPRRALLLIGAWPLPRRPVGHRNPASGSSRIASSAYQKWPTWSSRFHGTAQQSSRTNSPAGSSYPEGNFGGNQLLDGSISLSPLYPSQTNDLHVSIAAGLHQSFLWLRPAQA</sequence>
<reference evidence="2 3" key="1">
    <citation type="submission" date="2024-01" db="EMBL/GenBank/DDBJ databases">
        <title>The genomes of 5 underutilized Papilionoideae crops provide insights into root nodulation and disease resistanc.</title>
        <authorList>
            <person name="Jiang F."/>
        </authorList>
    </citation>
    <scope>NUCLEOTIDE SEQUENCE [LARGE SCALE GENOMIC DNA]</scope>
    <source>
        <strain evidence="2">DUOXIRENSHENG_FW03</strain>
        <tissue evidence="2">Leaves</tissue>
    </source>
</reference>
<gene>
    <name evidence="2" type="ORF">VNO78_36161</name>
</gene>
<dbReference type="InterPro" id="IPR052997">
    <property type="entry name" value="RRT15-like"/>
</dbReference>
<feature type="compositionally biased region" description="Polar residues" evidence="1">
    <location>
        <begin position="392"/>
        <end position="406"/>
    </location>
</feature>
<name>A0AAN9NLK0_PSOTE</name>
<protein>
    <recommendedName>
        <fullName evidence="4">Senescence-associated protein</fullName>
    </recommendedName>
</protein>
<evidence type="ECO:0008006" key="4">
    <source>
        <dbReference type="Google" id="ProtNLM"/>
    </source>
</evidence>
<dbReference type="Proteomes" id="UP001386955">
    <property type="component" value="Unassembled WGS sequence"/>
</dbReference>
<keyword evidence="3" id="KW-1185">Reference proteome</keyword>
<evidence type="ECO:0000313" key="3">
    <source>
        <dbReference type="Proteomes" id="UP001386955"/>
    </source>
</evidence>
<accession>A0AAN9NLK0</accession>
<dbReference type="PANTHER" id="PTHR33047">
    <property type="entry name" value="PROTEIN TAR1"/>
    <property type="match status" value="1"/>
</dbReference>
<feature type="region of interest" description="Disordered" evidence="1">
    <location>
        <begin position="392"/>
        <end position="414"/>
    </location>
</feature>
<dbReference type="PANTHER" id="PTHR33047:SF8">
    <property type="entry name" value="REGULATOR OF RDNA TRANSCRIPTION PROTEIN 15"/>
    <property type="match status" value="1"/>
</dbReference>
<evidence type="ECO:0000313" key="2">
    <source>
        <dbReference type="EMBL" id="KAK7374997.1"/>
    </source>
</evidence>
<organism evidence="2 3">
    <name type="scientific">Psophocarpus tetragonolobus</name>
    <name type="common">Winged bean</name>
    <name type="synonym">Dolichos tetragonolobus</name>
    <dbReference type="NCBI Taxonomy" id="3891"/>
    <lineage>
        <taxon>Eukaryota</taxon>
        <taxon>Viridiplantae</taxon>
        <taxon>Streptophyta</taxon>
        <taxon>Embryophyta</taxon>
        <taxon>Tracheophyta</taxon>
        <taxon>Spermatophyta</taxon>
        <taxon>Magnoliopsida</taxon>
        <taxon>eudicotyledons</taxon>
        <taxon>Gunneridae</taxon>
        <taxon>Pentapetalae</taxon>
        <taxon>rosids</taxon>
        <taxon>fabids</taxon>
        <taxon>Fabales</taxon>
        <taxon>Fabaceae</taxon>
        <taxon>Papilionoideae</taxon>
        <taxon>50 kb inversion clade</taxon>
        <taxon>NPAAA clade</taxon>
        <taxon>indigoferoid/millettioid clade</taxon>
        <taxon>Phaseoleae</taxon>
        <taxon>Psophocarpus</taxon>
    </lineage>
</organism>
<feature type="region of interest" description="Disordered" evidence="1">
    <location>
        <begin position="143"/>
        <end position="196"/>
    </location>
</feature>
<dbReference type="AlphaFoldDB" id="A0AAN9NLK0"/>